<gene>
    <name evidence="1" type="ORF">A994_03728</name>
</gene>
<organism evidence="1 2">
    <name type="scientific">Methanobacterium formicicum (strain DSM 3637 / PP1)</name>
    <dbReference type="NCBI Taxonomy" id="1204725"/>
    <lineage>
        <taxon>Archaea</taxon>
        <taxon>Methanobacteriati</taxon>
        <taxon>Methanobacteriota</taxon>
        <taxon>Methanomada group</taxon>
        <taxon>Methanobacteria</taxon>
        <taxon>Methanobacteriales</taxon>
        <taxon>Methanobacteriaceae</taxon>
        <taxon>Methanobacterium</taxon>
    </lineage>
</organism>
<dbReference type="Pfam" id="PF16264">
    <property type="entry name" value="SatD"/>
    <property type="match status" value="1"/>
</dbReference>
<proteinExistence type="predicted"/>
<reference evidence="1 2" key="1">
    <citation type="journal article" date="2012" name="J. Bacteriol.">
        <title>Draft genome sequence of Methanobacterium formicicum DSM 3637, an archaebacterium isolated from the methane producer amoeba Pelomyxa palustris.</title>
        <authorList>
            <person name="Gutierrez G."/>
        </authorList>
    </citation>
    <scope>NUCLEOTIDE SEQUENCE [LARGE SCALE GENOMIC DNA]</scope>
    <source>
        <strain evidence="2">DSM 3637 / PP1</strain>
    </source>
</reference>
<name>K2R5Q0_METFP</name>
<dbReference type="RefSeq" id="WP_004029953.1">
    <property type="nucleotide sequence ID" value="NZ_AMPO01000002.1"/>
</dbReference>
<dbReference type="Proteomes" id="UP000007360">
    <property type="component" value="Unassembled WGS sequence"/>
</dbReference>
<keyword evidence="2" id="KW-1185">Reference proteome</keyword>
<dbReference type="OrthoDB" id="69023at2157"/>
<sequence>MYIVLTGDLKSSKKIENRNTSQQRLKEAIEYINSTYSEYVVSDFKIIGGDGFQGMITQLDILFDIYFSLLEKINHPFYLGVGIGSISTSLSDYVQEIDGETFHFSSEALLITKKNRRWIGFKSHFNNNDLMECLFNFILEIIWSWSQRRIEIILFYRKHGENRQAIELAASEFEINVRNIYKTLEVGNYTLIKYGEQVLLKEFQTIDDSLR</sequence>
<comment type="caution">
    <text evidence="1">The sequence shown here is derived from an EMBL/GenBank/DDBJ whole genome shotgun (WGS) entry which is preliminary data.</text>
</comment>
<evidence type="ECO:0000313" key="1">
    <source>
        <dbReference type="EMBL" id="EKF86562.1"/>
    </source>
</evidence>
<dbReference type="PATRIC" id="fig|1204725.3.peg.752"/>
<dbReference type="EMBL" id="AMPO01000002">
    <property type="protein sequence ID" value="EKF86562.1"/>
    <property type="molecule type" value="Genomic_DNA"/>
</dbReference>
<dbReference type="AlphaFoldDB" id="K2R5Q0"/>
<protein>
    <submittedName>
        <fullName evidence="1">SatD</fullName>
    </submittedName>
</protein>
<accession>K2R5Q0</accession>
<evidence type="ECO:0000313" key="2">
    <source>
        <dbReference type="Proteomes" id="UP000007360"/>
    </source>
</evidence>
<dbReference type="InterPro" id="IPR032580">
    <property type="entry name" value="SatD"/>
</dbReference>